<dbReference type="CDD" id="cd04301">
    <property type="entry name" value="NAT_SF"/>
    <property type="match status" value="1"/>
</dbReference>
<evidence type="ECO:0000259" key="3">
    <source>
        <dbReference type="PROSITE" id="PS51186"/>
    </source>
</evidence>
<evidence type="ECO:0000256" key="1">
    <source>
        <dbReference type="ARBA" id="ARBA00022679"/>
    </source>
</evidence>
<dbReference type="AlphaFoldDB" id="A0A268HBG4"/>
<dbReference type="SUPFAM" id="SSF55729">
    <property type="entry name" value="Acyl-CoA N-acyltransferases (Nat)"/>
    <property type="match status" value="1"/>
</dbReference>
<dbReference type="EMBL" id="NPBH01000055">
    <property type="protein sequence ID" value="PAE07223.1"/>
    <property type="molecule type" value="Genomic_DNA"/>
</dbReference>
<dbReference type="PROSITE" id="PS51186">
    <property type="entry name" value="GNAT"/>
    <property type="match status" value="1"/>
</dbReference>
<reference evidence="4 5" key="1">
    <citation type="submission" date="2017-07" db="EMBL/GenBank/DDBJ databases">
        <title>Isolation and whole genome analysis of endospore-forming bacteria from heroin.</title>
        <authorList>
            <person name="Kalinowski J."/>
            <person name="Ahrens B."/>
            <person name="Al-Dilaimi A."/>
            <person name="Winkler A."/>
            <person name="Wibberg D."/>
            <person name="Schleenbecker U."/>
            <person name="Ruckert C."/>
            <person name="Wolfel R."/>
            <person name="Grass G."/>
        </authorList>
    </citation>
    <scope>NUCLEOTIDE SEQUENCE [LARGE SCALE GENOMIC DNA]</scope>
    <source>
        <strain evidence="4 5">7509</strain>
    </source>
</reference>
<evidence type="ECO:0000313" key="4">
    <source>
        <dbReference type="EMBL" id="PAE07223.1"/>
    </source>
</evidence>
<proteinExistence type="predicted"/>
<keyword evidence="1" id="KW-0808">Transferase</keyword>
<dbReference type="InterPro" id="IPR050680">
    <property type="entry name" value="YpeA/RimI_acetyltransf"/>
</dbReference>
<dbReference type="Proteomes" id="UP000216475">
    <property type="component" value="Unassembled WGS sequence"/>
</dbReference>
<protein>
    <recommendedName>
        <fullName evidence="3">N-acetyltransferase domain-containing protein</fullName>
    </recommendedName>
</protein>
<keyword evidence="2" id="KW-0012">Acyltransferase</keyword>
<name>A0A268HBG4_9BACI</name>
<feature type="domain" description="N-acetyltransferase" evidence="3">
    <location>
        <begin position="33"/>
        <end position="183"/>
    </location>
</feature>
<comment type="caution">
    <text evidence="4">The sequence shown here is derived from an EMBL/GenBank/DDBJ whole genome shotgun (WGS) entry which is preliminary data.</text>
</comment>
<accession>A0A268HBG4</accession>
<evidence type="ECO:0000256" key="2">
    <source>
        <dbReference type="ARBA" id="ARBA00023315"/>
    </source>
</evidence>
<dbReference type="PANTHER" id="PTHR43420">
    <property type="entry name" value="ACETYLTRANSFERASE"/>
    <property type="match status" value="1"/>
</dbReference>
<sequence length="183" mass="20781">MSGLHWFITKSGYKVLRRVIMRKDIMSAEWMQTDLHPFDGRGKTALAALFYKGFRDTIDEEYDSKNAYLGEIQDVLDGKYGLFLPSCSYFSQTSEGINGVTMVTLFRSVPLLTYVVTAPEWQGKGVATSLIQSSEQALVRLGYEALYLVVTKQNYRARSLYRTLGFREAGEDWDAVSGKEKQK</sequence>
<dbReference type="Gene3D" id="3.40.630.30">
    <property type="match status" value="1"/>
</dbReference>
<dbReference type="GO" id="GO:0016747">
    <property type="term" value="F:acyltransferase activity, transferring groups other than amino-acyl groups"/>
    <property type="evidence" value="ECO:0007669"/>
    <property type="project" value="InterPro"/>
</dbReference>
<gene>
    <name evidence="4" type="ORF">CHI12_12145</name>
</gene>
<dbReference type="Pfam" id="PF00583">
    <property type="entry name" value="Acetyltransf_1"/>
    <property type="match status" value="1"/>
</dbReference>
<evidence type="ECO:0000313" key="5">
    <source>
        <dbReference type="Proteomes" id="UP000216475"/>
    </source>
</evidence>
<dbReference type="InterPro" id="IPR000182">
    <property type="entry name" value="GNAT_dom"/>
</dbReference>
<dbReference type="InterPro" id="IPR016181">
    <property type="entry name" value="Acyl_CoA_acyltransferase"/>
</dbReference>
<organism evidence="4 5">
    <name type="scientific">Terribacillus saccharophilus</name>
    <dbReference type="NCBI Taxonomy" id="361277"/>
    <lineage>
        <taxon>Bacteria</taxon>
        <taxon>Bacillati</taxon>
        <taxon>Bacillota</taxon>
        <taxon>Bacilli</taxon>
        <taxon>Bacillales</taxon>
        <taxon>Bacillaceae</taxon>
        <taxon>Terribacillus</taxon>
    </lineage>
</organism>